<dbReference type="GO" id="GO:1904680">
    <property type="term" value="F:peptide transmembrane transporter activity"/>
    <property type="evidence" value="ECO:0007669"/>
    <property type="project" value="TreeGrafter"/>
</dbReference>
<dbReference type="Gene3D" id="3.40.190.10">
    <property type="entry name" value="Periplasmic binding protein-like II"/>
    <property type="match status" value="1"/>
</dbReference>
<dbReference type="GO" id="GO:0015833">
    <property type="term" value="P:peptide transport"/>
    <property type="evidence" value="ECO:0007669"/>
    <property type="project" value="TreeGrafter"/>
</dbReference>
<feature type="domain" description="Solute-binding protein family 5" evidence="5">
    <location>
        <begin position="84"/>
        <end position="453"/>
    </location>
</feature>
<feature type="signal peptide" evidence="4">
    <location>
        <begin position="1"/>
        <end position="30"/>
    </location>
</feature>
<keyword evidence="3 4" id="KW-0732">Signal</keyword>
<dbReference type="Pfam" id="PF00496">
    <property type="entry name" value="SBP_bac_5"/>
    <property type="match status" value="1"/>
</dbReference>
<dbReference type="GO" id="GO:0042597">
    <property type="term" value="C:periplasmic space"/>
    <property type="evidence" value="ECO:0007669"/>
    <property type="project" value="UniProtKB-ARBA"/>
</dbReference>
<dbReference type="OrthoDB" id="9046151at2"/>
<protein>
    <submittedName>
        <fullName evidence="6">ABC transporter substrate-binding protein</fullName>
    </submittedName>
</protein>
<dbReference type="PANTHER" id="PTHR30290:SF9">
    <property type="entry name" value="OLIGOPEPTIDE-BINDING PROTEIN APPA"/>
    <property type="match status" value="1"/>
</dbReference>
<dbReference type="CDD" id="cd08492">
    <property type="entry name" value="PBP2_NikA_DppA_OppA_like_15"/>
    <property type="match status" value="1"/>
</dbReference>
<dbReference type="STRING" id="1834516.BL253_32920"/>
<evidence type="ECO:0000256" key="3">
    <source>
        <dbReference type="ARBA" id="ARBA00022729"/>
    </source>
</evidence>
<dbReference type="Proteomes" id="UP000188929">
    <property type="component" value="Unassembled WGS sequence"/>
</dbReference>
<accession>A0A1V2I3F2</accession>
<evidence type="ECO:0000313" key="6">
    <source>
        <dbReference type="EMBL" id="ONH23483.1"/>
    </source>
</evidence>
<dbReference type="InterPro" id="IPR030678">
    <property type="entry name" value="Peptide/Ni-bd"/>
</dbReference>
<evidence type="ECO:0000259" key="5">
    <source>
        <dbReference type="Pfam" id="PF00496"/>
    </source>
</evidence>
<dbReference type="PIRSF" id="PIRSF002741">
    <property type="entry name" value="MppA"/>
    <property type="match status" value="1"/>
</dbReference>
<dbReference type="AlphaFoldDB" id="A0A1V2I3F2"/>
<sequence>MHRVGPAFPPVVLALVAAVLALAGCGGGSAAPSSSTPISGGSLTYAIDTAPTCFDPHVSGQDITAEIDRNVFDSLVSVDAKAQFHPWLATSWEAAPDLTSYTFHLRHDVTFTDGEPFDAAAVKANFDHIVAPATKSRYAASLLGPYAGTELLDQYTVKVDFSRPFAPFLQAASTAYLGFYSPKALTANADKLCAGGPANVGSGPFIFKSYTKNQSVVLTRNPAYRWAPETARHDGPAYLDTLTFRILPEDSVRVGALSSGQVDVARALPPVNVPAVSKDGDLRVTRAAVPGSVYSIYLNTGLAPFDDPRVRSAVQLGINIDQDVKTVYFGQYQRAWSPISPSTPAYDTSLEKSWPYNPKRAGELLDEAGWTGRDGQGFRTRNGSRLTVVWPAPPREYVREQRDVLAQAIQQDLAKLGVEVTHPSLAIGEYTTQAYSGKFHMLDLAWARFDPDVLRLFFDSASGPPTGQNASFLRDADVDSWTAAGAASLDPAVRADAYGKVQHKVVDVAAVVPMYVETAIIGSSRRVRDLALDPNTWTLFHDAWLDRA</sequence>
<dbReference type="GO" id="GO:0043190">
    <property type="term" value="C:ATP-binding cassette (ABC) transporter complex"/>
    <property type="evidence" value="ECO:0007669"/>
    <property type="project" value="InterPro"/>
</dbReference>
<dbReference type="RefSeq" id="WP_076821549.1">
    <property type="nucleotide sequence ID" value="NZ_MOMC01000085.1"/>
</dbReference>
<evidence type="ECO:0000256" key="4">
    <source>
        <dbReference type="SAM" id="SignalP"/>
    </source>
</evidence>
<comment type="similarity">
    <text evidence="1">Belongs to the bacterial solute-binding protein 5 family.</text>
</comment>
<keyword evidence="7" id="KW-1185">Reference proteome</keyword>
<name>A0A1V2I3F2_9ACTN</name>
<dbReference type="Gene3D" id="3.10.105.10">
    <property type="entry name" value="Dipeptide-binding Protein, Domain 3"/>
    <property type="match status" value="1"/>
</dbReference>
<dbReference type="PROSITE" id="PS51257">
    <property type="entry name" value="PROKAR_LIPOPROTEIN"/>
    <property type="match status" value="1"/>
</dbReference>
<evidence type="ECO:0000256" key="2">
    <source>
        <dbReference type="ARBA" id="ARBA00022448"/>
    </source>
</evidence>
<comment type="caution">
    <text evidence="6">The sequence shown here is derived from an EMBL/GenBank/DDBJ whole genome shotgun (WGS) entry which is preliminary data.</text>
</comment>
<feature type="chain" id="PRO_5012392104" evidence="4">
    <location>
        <begin position="31"/>
        <end position="548"/>
    </location>
</feature>
<proteinExistence type="inferred from homology"/>
<dbReference type="PANTHER" id="PTHR30290">
    <property type="entry name" value="PERIPLASMIC BINDING COMPONENT OF ABC TRANSPORTER"/>
    <property type="match status" value="1"/>
</dbReference>
<organism evidence="6 7">
    <name type="scientific">Pseudofrankia asymbiotica</name>
    <dbReference type="NCBI Taxonomy" id="1834516"/>
    <lineage>
        <taxon>Bacteria</taxon>
        <taxon>Bacillati</taxon>
        <taxon>Actinomycetota</taxon>
        <taxon>Actinomycetes</taxon>
        <taxon>Frankiales</taxon>
        <taxon>Frankiaceae</taxon>
        <taxon>Pseudofrankia</taxon>
    </lineage>
</organism>
<gene>
    <name evidence="6" type="ORF">BL253_32920</name>
</gene>
<dbReference type="SUPFAM" id="SSF53850">
    <property type="entry name" value="Periplasmic binding protein-like II"/>
    <property type="match status" value="1"/>
</dbReference>
<evidence type="ECO:0000256" key="1">
    <source>
        <dbReference type="ARBA" id="ARBA00005695"/>
    </source>
</evidence>
<evidence type="ECO:0000313" key="7">
    <source>
        <dbReference type="Proteomes" id="UP000188929"/>
    </source>
</evidence>
<dbReference type="InterPro" id="IPR000914">
    <property type="entry name" value="SBP_5_dom"/>
</dbReference>
<reference evidence="7" key="1">
    <citation type="submission" date="2016-10" db="EMBL/GenBank/DDBJ databases">
        <title>Frankia sp. NRRL B-16386 Genome sequencing.</title>
        <authorList>
            <person name="Ghodhbane-Gtari F."/>
            <person name="Swanson E."/>
            <person name="Gueddou A."/>
            <person name="Hezbri K."/>
            <person name="Ktari K."/>
            <person name="Nouioui I."/>
            <person name="Morris K."/>
            <person name="Simpson S."/>
            <person name="Abebe-Akele F."/>
            <person name="Thomas K."/>
            <person name="Gtari M."/>
            <person name="Tisa L.S."/>
        </authorList>
    </citation>
    <scope>NUCLEOTIDE SEQUENCE [LARGE SCALE GENOMIC DNA]</scope>
    <source>
        <strain evidence="7">NRRL B-16386</strain>
    </source>
</reference>
<keyword evidence="2" id="KW-0813">Transport</keyword>
<dbReference type="Gene3D" id="3.90.76.10">
    <property type="entry name" value="Dipeptide-binding Protein, Domain 1"/>
    <property type="match status" value="1"/>
</dbReference>
<dbReference type="EMBL" id="MOMC01000085">
    <property type="protein sequence ID" value="ONH23483.1"/>
    <property type="molecule type" value="Genomic_DNA"/>
</dbReference>
<dbReference type="InterPro" id="IPR039424">
    <property type="entry name" value="SBP_5"/>
</dbReference>